<geneLocation type="plasmid" evidence="1">
    <name>p1</name>
</geneLocation>
<dbReference type="EMBL" id="KY913897">
    <property type="protein sequence ID" value="ASD48785.1"/>
    <property type="molecule type" value="Genomic_DNA"/>
</dbReference>
<reference evidence="1" key="1">
    <citation type="submission" date="2017-04" db="EMBL/GenBank/DDBJ databases">
        <title>First report of Klebsiella oxytoca strain simultaneously producing NDM-1, IMP-4 and KPC-2 carbapenemases.</title>
        <authorList>
            <person name="Wang J."/>
            <person name="Li J."/>
            <person name="Yuan M."/>
            <person name="Jia Y."/>
            <person name="Zhu X."/>
            <person name="Bai L."/>
            <person name="Bai X."/>
            <person name="Fanning S."/>
        </authorList>
    </citation>
    <scope>NUCLEOTIDE SEQUENCE</scope>
    <source>
        <strain evidence="1">PKOX3</strain>
        <plasmid evidence="1">p1</plasmid>
    </source>
</reference>
<proteinExistence type="predicted"/>
<dbReference type="AlphaFoldDB" id="A0A1Z3MLZ1"/>
<accession>A0A1Z3MLZ1</accession>
<protein>
    <submittedName>
        <fullName evidence="1">Uncharacterized protein</fullName>
    </submittedName>
</protein>
<sequence length="38" mass="4419">MLRANDHVFRAHHSSVFRMNRPNANNPVISKFVSEIPE</sequence>
<organism evidence="1">
    <name type="scientific">Klebsiella oxytoca</name>
    <dbReference type="NCBI Taxonomy" id="571"/>
    <lineage>
        <taxon>Bacteria</taxon>
        <taxon>Pseudomonadati</taxon>
        <taxon>Pseudomonadota</taxon>
        <taxon>Gammaproteobacteria</taxon>
        <taxon>Enterobacterales</taxon>
        <taxon>Enterobacteriaceae</taxon>
        <taxon>Klebsiella/Raoultella group</taxon>
        <taxon>Klebsiella</taxon>
    </lineage>
</organism>
<evidence type="ECO:0000313" key="1">
    <source>
        <dbReference type="EMBL" id="ASD48785.1"/>
    </source>
</evidence>
<name>A0A1Z3MLZ1_KLEOX</name>
<keyword evidence="1" id="KW-0614">Plasmid</keyword>